<proteinExistence type="predicted"/>
<sequence>MLSVYFGDLGVVFYVGDRDQTFFVVFAGVDAVRVASDMAIDFRFHLLTGEDTEIATGMQGQPKGLQGKGKV</sequence>
<reference evidence="1 2" key="1">
    <citation type="submission" date="2019-04" db="EMBL/GenBank/DDBJ databases">
        <title>Chromosome genome assembly for Takifugu flavidus.</title>
        <authorList>
            <person name="Xiao S."/>
        </authorList>
    </citation>
    <scope>NUCLEOTIDE SEQUENCE [LARGE SCALE GENOMIC DNA]</scope>
    <source>
        <strain evidence="1">HTHZ2018</strain>
        <tissue evidence="1">Muscle</tissue>
    </source>
</reference>
<accession>A0A5C6MTV9</accession>
<name>A0A5C6MTV9_9TELE</name>
<evidence type="ECO:0000313" key="1">
    <source>
        <dbReference type="EMBL" id="TWW57758.1"/>
    </source>
</evidence>
<dbReference type="AlphaFoldDB" id="A0A5C6MTV9"/>
<keyword evidence="2" id="KW-1185">Reference proteome</keyword>
<comment type="caution">
    <text evidence="1">The sequence shown here is derived from an EMBL/GenBank/DDBJ whole genome shotgun (WGS) entry which is preliminary data.</text>
</comment>
<organism evidence="1 2">
    <name type="scientific">Takifugu flavidus</name>
    <name type="common">sansaifugu</name>
    <dbReference type="NCBI Taxonomy" id="433684"/>
    <lineage>
        <taxon>Eukaryota</taxon>
        <taxon>Metazoa</taxon>
        <taxon>Chordata</taxon>
        <taxon>Craniata</taxon>
        <taxon>Vertebrata</taxon>
        <taxon>Euteleostomi</taxon>
        <taxon>Actinopterygii</taxon>
        <taxon>Neopterygii</taxon>
        <taxon>Teleostei</taxon>
        <taxon>Neoteleostei</taxon>
        <taxon>Acanthomorphata</taxon>
        <taxon>Eupercaria</taxon>
        <taxon>Tetraodontiformes</taxon>
        <taxon>Tetradontoidea</taxon>
        <taxon>Tetraodontidae</taxon>
        <taxon>Takifugu</taxon>
    </lineage>
</organism>
<evidence type="ECO:0000313" key="2">
    <source>
        <dbReference type="Proteomes" id="UP000324091"/>
    </source>
</evidence>
<gene>
    <name evidence="1" type="ORF">D4764_07G0004770</name>
</gene>
<dbReference type="EMBL" id="RHFK02000020">
    <property type="protein sequence ID" value="TWW57758.1"/>
    <property type="molecule type" value="Genomic_DNA"/>
</dbReference>
<dbReference type="Proteomes" id="UP000324091">
    <property type="component" value="Chromosome 7"/>
</dbReference>
<protein>
    <submittedName>
        <fullName evidence="1">Uncharacterized protein</fullName>
    </submittedName>
</protein>